<gene>
    <name evidence="2" type="ORF">OL497_10370</name>
</gene>
<evidence type="ECO:0000313" key="3">
    <source>
        <dbReference type="Proteomes" id="UP001207742"/>
    </source>
</evidence>
<dbReference type="InterPro" id="IPR004843">
    <property type="entry name" value="Calcineurin-like_PHP"/>
</dbReference>
<evidence type="ECO:0000313" key="2">
    <source>
        <dbReference type="EMBL" id="MCW3484300.1"/>
    </source>
</evidence>
<keyword evidence="3" id="KW-1185">Reference proteome</keyword>
<dbReference type="RefSeq" id="WP_264729832.1">
    <property type="nucleotide sequence ID" value="NZ_JAPDNR010000001.1"/>
</dbReference>
<name>A0ABT3IKH1_9BACT</name>
<protein>
    <submittedName>
        <fullName evidence="2">Metallophosphoesterase</fullName>
    </submittedName>
</protein>
<dbReference type="Gene3D" id="3.60.21.10">
    <property type="match status" value="1"/>
</dbReference>
<dbReference type="PANTHER" id="PTHR36492">
    <property type="match status" value="1"/>
</dbReference>
<dbReference type="InterPro" id="IPR052963">
    <property type="entry name" value="Pantetheine_PDE"/>
</dbReference>
<dbReference type="Proteomes" id="UP001207742">
    <property type="component" value="Unassembled WGS sequence"/>
</dbReference>
<dbReference type="PANTHER" id="PTHR36492:SF2">
    <property type="entry name" value="[ACYL-CARRIER-PROTEIN] PHOSPHODIESTERASE PPTH"/>
    <property type="match status" value="1"/>
</dbReference>
<reference evidence="2 3" key="1">
    <citation type="submission" date="2022-10" db="EMBL/GenBank/DDBJ databases">
        <title>Chitinophaga nivalis PC15 sp. nov., isolated from Pyeongchang county, South Korea.</title>
        <authorList>
            <person name="Trinh H.N."/>
        </authorList>
    </citation>
    <scope>NUCLEOTIDE SEQUENCE [LARGE SCALE GENOMIC DNA]</scope>
    <source>
        <strain evidence="2 3">PC14</strain>
    </source>
</reference>
<dbReference type="SUPFAM" id="SSF56300">
    <property type="entry name" value="Metallo-dependent phosphatases"/>
    <property type="match status" value="1"/>
</dbReference>
<feature type="domain" description="Calcineurin-like phosphoesterase" evidence="1">
    <location>
        <begin position="2"/>
        <end position="219"/>
    </location>
</feature>
<dbReference type="InterPro" id="IPR029052">
    <property type="entry name" value="Metallo-depent_PP-like"/>
</dbReference>
<sequence>MSIQALSDLHIDYSENLKWLQGLSRLDYQQDTLILGGDISHEMKLIETAFYHLKKIFKEVIFVPGNHDLWIAGNRQLTSLQKFDQIRRMAAVYGVHTSTLYLDNVTIIPLLGWYDYSFGQPTEIAIQSWQDFYACNWAGFNSVAGITQHFLALNETNLALHRPGIPTITFSHFLPRIDLMPDYIPADRRIIYPFLGSNGLEAQIRKVNPIIHIYGHSHVNVKRTIDDVFYINNAFGYPEETRITAKQLLCVHDSN</sequence>
<comment type="caution">
    <text evidence="2">The sequence shown here is derived from an EMBL/GenBank/DDBJ whole genome shotgun (WGS) entry which is preliminary data.</text>
</comment>
<dbReference type="EMBL" id="JAPDNS010000001">
    <property type="protein sequence ID" value="MCW3484300.1"/>
    <property type="molecule type" value="Genomic_DNA"/>
</dbReference>
<organism evidence="2 3">
    <name type="scientific">Chitinophaga nivalis</name>
    <dbReference type="NCBI Taxonomy" id="2991709"/>
    <lineage>
        <taxon>Bacteria</taxon>
        <taxon>Pseudomonadati</taxon>
        <taxon>Bacteroidota</taxon>
        <taxon>Chitinophagia</taxon>
        <taxon>Chitinophagales</taxon>
        <taxon>Chitinophagaceae</taxon>
        <taxon>Chitinophaga</taxon>
    </lineage>
</organism>
<dbReference type="Pfam" id="PF00149">
    <property type="entry name" value="Metallophos"/>
    <property type="match status" value="1"/>
</dbReference>
<evidence type="ECO:0000259" key="1">
    <source>
        <dbReference type="Pfam" id="PF00149"/>
    </source>
</evidence>
<accession>A0ABT3IKH1</accession>
<dbReference type="CDD" id="cd00838">
    <property type="entry name" value="MPP_superfamily"/>
    <property type="match status" value="1"/>
</dbReference>
<proteinExistence type="predicted"/>